<sequence>MDRRAGTGSIETVESTFKKQELGLSPSRQPIEVQEEPSLLGFSNPKVTSTLLKGKKSARKPSAATRS</sequence>
<evidence type="ECO:0000256" key="1">
    <source>
        <dbReference type="SAM" id="MobiDB-lite"/>
    </source>
</evidence>
<dbReference type="AlphaFoldDB" id="A0A4S8JLL1"/>
<feature type="region of interest" description="Disordered" evidence="1">
    <location>
        <begin position="1"/>
        <end position="67"/>
    </location>
</feature>
<proteinExistence type="predicted"/>
<name>A0A4S8JLL1_MUSBA</name>
<protein>
    <submittedName>
        <fullName evidence="2">Uncharacterized protein</fullName>
    </submittedName>
</protein>
<dbReference type="Proteomes" id="UP000317650">
    <property type="component" value="Chromosome 1"/>
</dbReference>
<comment type="caution">
    <text evidence="2">The sequence shown here is derived from an EMBL/GenBank/DDBJ whole genome shotgun (WGS) entry which is preliminary data.</text>
</comment>
<keyword evidence="3" id="KW-1185">Reference proteome</keyword>
<reference evidence="2 3" key="1">
    <citation type="journal article" date="2019" name="Nat. Plants">
        <title>Genome sequencing of Musa balbisiana reveals subgenome evolution and function divergence in polyploid bananas.</title>
        <authorList>
            <person name="Yao X."/>
        </authorList>
    </citation>
    <scope>NUCLEOTIDE SEQUENCE [LARGE SCALE GENOMIC DNA]</scope>
    <source>
        <strain evidence="3">cv. DH-PKW</strain>
        <tissue evidence="2">Leaves</tissue>
    </source>
</reference>
<accession>A0A4S8JLL1</accession>
<evidence type="ECO:0000313" key="3">
    <source>
        <dbReference type="Proteomes" id="UP000317650"/>
    </source>
</evidence>
<evidence type="ECO:0000313" key="2">
    <source>
        <dbReference type="EMBL" id="THU63087.1"/>
    </source>
</evidence>
<gene>
    <name evidence="2" type="ORF">C4D60_Mb01t12050</name>
</gene>
<dbReference type="EMBL" id="PYDT01000004">
    <property type="protein sequence ID" value="THU63087.1"/>
    <property type="molecule type" value="Genomic_DNA"/>
</dbReference>
<organism evidence="2 3">
    <name type="scientific">Musa balbisiana</name>
    <name type="common">Banana</name>
    <dbReference type="NCBI Taxonomy" id="52838"/>
    <lineage>
        <taxon>Eukaryota</taxon>
        <taxon>Viridiplantae</taxon>
        <taxon>Streptophyta</taxon>
        <taxon>Embryophyta</taxon>
        <taxon>Tracheophyta</taxon>
        <taxon>Spermatophyta</taxon>
        <taxon>Magnoliopsida</taxon>
        <taxon>Liliopsida</taxon>
        <taxon>Zingiberales</taxon>
        <taxon>Musaceae</taxon>
        <taxon>Musa</taxon>
    </lineage>
</organism>